<reference evidence="2 3" key="1">
    <citation type="submission" date="2021-03" db="EMBL/GenBank/DDBJ databases">
        <title>Muricauda lutimaris sp. nov. and Muricauda ruestringensis sp. nov, two marine members of the Flavobacteriaceae isolated from deep sea sediments of Western Pacific.</title>
        <authorList>
            <person name="Zhao S."/>
            <person name="Liu R."/>
        </authorList>
    </citation>
    <scope>NUCLEOTIDE SEQUENCE [LARGE SCALE GENOMIC DNA]</scope>
    <source>
        <strain evidence="2 3">BC31-3-A3</strain>
    </source>
</reference>
<feature type="chain" id="PRO_5045756426" evidence="1">
    <location>
        <begin position="21"/>
        <end position="64"/>
    </location>
</feature>
<organism evidence="2 3">
    <name type="scientific">Flagellimonas profundi</name>
    <dbReference type="NCBI Taxonomy" id="2915620"/>
    <lineage>
        <taxon>Bacteria</taxon>
        <taxon>Pseudomonadati</taxon>
        <taxon>Bacteroidota</taxon>
        <taxon>Flavobacteriia</taxon>
        <taxon>Flavobacteriales</taxon>
        <taxon>Flavobacteriaceae</taxon>
        <taxon>Flagellimonas</taxon>
    </lineage>
</organism>
<keyword evidence="3" id="KW-1185">Reference proteome</keyword>
<protein>
    <submittedName>
        <fullName evidence="2">Uncharacterized protein</fullName>
    </submittedName>
</protein>
<evidence type="ECO:0000313" key="3">
    <source>
        <dbReference type="Proteomes" id="UP000664807"/>
    </source>
</evidence>
<sequence>MKSLFFGILFTLSLISGVNANITTGVEDTVIKEQKSCVSIAAGIANGDSKLFKAAYVGCIEGRL</sequence>
<feature type="signal peptide" evidence="1">
    <location>
        <begin position="1"/>
        <end position="20"/>
    </location>
</feature>
<keyword evidence="1" id="KW-0732">Signal</keyword>
<dbReference type="Proteomes" id="UP000664807">
    <property type="component" value="Unassembled WGS sequence"/>
</dbReference>
<name>A0ABS3FH73_9FLAO</name>
<proteinExistence type="predicted"/>
<comment type="caution">
    <text evidence="2">The sequence shown here is derived from an EMBL/GenBank/DDBJ whole genome shotgun (WGS) entry which is preliminary data.</text>
</comment>
<dbReference type="EMBL" id="JAFLNM010000002">
    <property type="protein sequence ID" value="MBO0341906.1"/>
    <property type="molecule type" value="Genomic_DNA"/>
</dbReference>
<dbReference type="RefSeq" id="WP_207028341.1">
    <property type="nucleotide sequence ID" value="NZ_JAFLNM010000002.1"/>
</dbReference>
<evidence type="ECO:0000256" key="1">
    <source>
        <dbReference type="SAM" id="SignalP"/>
    </source>
</evidence>
<gene>
    <name evidence="2" type="ORF">J0654_09620</name>
</gene>
<accession>A0ABS3FH73</accession>
<evidence type="ECO:0000313" key="2">
    <source>
        <dbReference type="EMBL" id="MBO0341906.1"/>
    </source>
</evidence>